<dbReference type="Pfam" id="PF09754">
    <property type="entry name" value="PAC2"/>
    <property type="match status" value="1"/>
</dbReference>
<comment type="subunit">
    <text evidence="4">Forms a heterodimer with PSMG1.</text>
</comment>
<dbReference type="PIRSF" id="PIRSF010044">
    <property type="entry name" value="UCP010044"/>
    <property type="match status" value="1"/>
</dbReference>
<organism evidence="5 6">
    <name type="scientific">Apatococcus lobatus</name>
    <dbReference type="NCBI Taxonomy" id="904363"/>
    <lineage>
        <taxon>Eukaryota</taxon>
        <taxon>Viridiplantae</taxon>
        <taxon>Chlorophyta</taxon>
        <taxon>core chlorophytes</taxon>
        <taxon>Trebouxiophyceae</taxon>
        <taxon>Chlorellales</taxon>
        <taxon>Chlorellaceae</taxon>
        <taxon>Apatococcus</taxon>
    </lineage>
</organism>
<dbReference type="AlphaFoldDB" id="A0AAW1QWZ6"/>
<dbReference type="Gene3D" id="3.40.50.10900">
    <property type="entry name" value="PAC-like subunit"/>
    <property type="match status" value="2"/>
</dbReference>
<evidence type="ECO:0000256" key="1">
    <source>
        <dbReference type="ARBA" id="ARBA00019186"/>
    </source>
</evidence>
<name>A0AAW1QWZ6_9CHLO</name>
<evidence type="ECO:0000256" key="3">
    <source>
        <dbReference type="ARBA" id="ARBA00025745"/>
    </source>
</evidence>
<dbReference type="GO" id="GO:0005829">
    <property type="term" value="C:cytosol"/>
    <property type="evidence" value="ECO:0007669"/>
    <property type="project" value="TreeGrafter"/>
</dbReference>
<keyword evidence="2 4" id="KW-0143">Chaperone</keyword>
<sequence length="255" mass="27406">MQLVQIAQQPATLEGKSLVLPAVSVGNVGQLALDLLINTAAAPCTGRLQTTCLLPCIGRGAYDHQPAESLATPLELYIPKVGSVAYLQQRSPAALGQQAVFAKQLAEQLQKLRPEEVVVLASLDAAGRFDHQLSQPPVSFRSSSPELSQRCQALDIPELQAAPASEPAYEDRLLPPWPLMQVCSEKEIPVTTLFTFCSEGDNAPHGVLLANAVHKLLARSGGDQSAEQPSTESCVPHWQPPHAWQQLYGPVQPAF</sequence>
<evidence type="ECO:0000256" key="2">
    <source>
        <dbReference type="ARBA" id="ARBA00023186"/>
    </source>
</evidence>
<dbReference type="InterPro" id="IPR038389">
    <property type="entry name" value="PSMG2_sf"/>
</dbReference>
<dbReference type="InterPro" id="IPR019151">
    <property type="entry name" value="Proteasome_assmbl_chaperone_2"/>
</dbReference>
<comment type="similarity">
    <text evidence="3 4">Belongs to the PSMG2 family.</text>
</comment>
<accession>A0AAW1QWZ6</accession>
<gene>
    <name evidence="5" type="ORF">WJX74_007083</name>
</gene>
<keyword evidence="6" id="KW-1185">Reference proteome</keyword>
<protein>
    <recommendedName>
        <fullName evidence="1 4">Proteasome assembly chaperone 2</fullName>
    </recommendedName>
</protein>
<dbReference type="InterPro" id="IPR016562">
    <property type="entry name" value="Proteasome_assmbl_chp_2_euk"/>
</dbReference>
<dbReference type="EMBL" id="JALJOS010000022">
    <property type="protein sequence ID" value="KAK9826034.1"/>
    <property type="molecule type" value="Genomic_DNA"/>
</dbReference>
<dbReference type="PANTHER" id="PTHR12970">
    <property type="entry name" value="PROTEASOME ASSEMBLY CHAPERONE 2"/>
    <property type="match status" value="1"/>
</dbReference>
<evidence type="ECO:0000256" key="4">
    <source>
        <dbReference type="PIRNR" id="PIRNR010044"/>
    </source>
</evidence>
<comment type="caution">
    <text evidence="5">The sequence shown here is derived from an EMBL/GenBank/DDBJ whole genome shotgun (WGS) entry which is preliminary data.</text>
</comment>
<comment type="function">
    <text evidence="4">Chaperone protein which promotes assembly of the 20S proteasome as part of a heterodimer with PSMG1.</text>
</comment>
<dbReference type="GO" id="GO:0005634">
    <property type="term" value="C:nucleus"/>
    <property type="evidence" value="ECO:0007669"/>
    <property type="project" value="TreeGrafter"/>
</dbReference>
<reference evidence="5 6" key="1">
    <citation type="journal article" date="2024" name="Nat. Commun.">
        <title>Phylogenomics reveals the evolutionary origins of lichenization in chlorophyte algae.</title>
        <authorList>
            <person name="Puginier C."/>
            <person name="Libourel C."/>
            <person name="Otte J."/>
            <person name="Skaloud P."/>
            <person name="Haon M."/>
            <person name="Grisel S."/>
            <person name="Petersen M."/>
            <person name="Berrin J.G."/>
            <person name="Delaux P.M."/>
            <person name="Dal Grande F."/>
            <person name="Keller J."/>
        </authorList>
    </citation>
    <scope>NUCLEOTIDE SEQUENCE [LARGE SCALE GENOMIC DNA]</scope>
    <source>
        <strain evidence="5 6">SAG 2145</strain>
    </source>
</reference>
<dbReference type="Proteomes" id="UP001438707">
    <property type="component" value="Unassembled WGS sequence"/>
</dbReference>
<proteinExistence type="inferred from homology"/>
<evidence type="ECO:0000313" key="6">
    <source>
        <dbReference type="Proteomes" id="UP001438707"/>
    </source>
</evidence>
<dbReference type="PANTHER" id="PTHR12970:SF1">
    <property type="entry name" value="PROTEASOME ASSEMBLY CHAPERONE 2"/>
    <property type="match status" value="1"/>
</dbReference>
<dbReference type="GO" id="GO:0043248">
    <property type="term" value="P:proteasome assembly"/>
    <property type="evidence" value="ECO:0007669"/>
    <property type="project" value="TreeGrafter"/>
</dbReference>
<evidence type="ECO:0000313" key="5">
    <source>
        <dbReference type="EMBL" id="KAK9826034.1"/>
    </source>
</evidence>